<keyword evidence="4" id="KW-1185">Reference proteome</keyword>
<keyword evidence="2" id="KW-0732">Signal</keyword>
<gene>
    <name evidence="3" type="ORF">GCN75_03405</name>
</gene>
<evidence type="ECO:0000313" key="3">
    <source>
        <dbReference type="EMBL" id="KAB8066254.1"/>
    </source>
</evidence>
<proteinExistence type="predicted"/>
<evidence type="ECO:0000256" key="2">
    <source>
        <dbReference type="SAM" id="SignalP"/>
    </source>
</evidence>
<comment type="caution">
    <text evidence="3">The sequence shown here is derived from an EMBL/GenBank/DDBJ whole genome shotgun (WGS) entry which is preliminary data.</text>
</comment>
<reference evidence="3 4" key="1">
    <citation type="submission" date="2019-10" db="EMBL/GenBank/DDBJ databases">
        <title>Three novel species isolated from a subtropical stream in China.</title>
        <authorList>
            <person name="Lu H."/>
        </authorList>
    </citation>
    <scope>NUCLEOTIDE SEQUENCE [LARGE SCALE GENOMIC DNA]</scope>
    <source>
        <strain evidence="3 4">FT13W</strain>
    </source>
</reference>
<sequence>MYLRNVAVLVLVLFCIFKHSASEAAELNQVVDKRAVWHLDAGRVIVKQTIQGRTHYTYDENNVLQTQTDSFGVIGNYKYDDSGRLKLIEFSNGKTVVLVYSRQAGLEELTTDKKRVRVLADKKGARSIRTIDTPSSVAFQKSVDIAYTDSDCQSADDNGCTVFVPGHRDEDEEGGGGGGGGGIGVGAGGGSGSAELPRAPTTSPKPMTPLQCKAQLCDAADNYFMTYCSTETNPRNNALCKSKASDYYANCLRSCDTGDWRWLDDWNYYYR</sequence>
<feature type="compositionally biased region" description="Gly residues" evidence="1">
    <location>
        <begin position="175"/>
        <end position="192"/>
    </location>
</feature>
<organism evidence="3 4">
    <name type="scientific">Janthinobacterium violaceinigrum</name>
    <dbReference type="NCBI Taxonomy" id="2654252"/>
    <lineage>
        <taxon>Bacteria</taxon>
        <taxon>Pseudomonadati</taxon>
        <taxon>Pseudomonadota</taxon>
        <taxon>Betaproteobacteria</taxon>
        <taxon>Burkholderiales</taxon>
        <taxon>Oxalobacteraceae</taxon>
        <taxon>Janthinobacterium</taxon>
    </lineage>
</organism>
<evidence type="ECO:0008006" key="5">
    <source>
        <dbReference type="Google" id="ProtNLM"/>
    </source>
</evidence>
<dbReference type="AlphaFoldDB" id="A0A6I1I5K3"/>
<evidence type="ECO:0000256" key="1">
    <source>
        <dbReference type="SAM" id="MobiDB-lite"/>
    </source>
</evidence>
<feature type="region of interest" description="Disordered" evidence="1">
    <location>
        <begin position="166"/>
        <end position="207"/>
    </location>
</feature>
<name>A0A6I1I5K3_9BURK</name>
<feature type="chain" id="PRO_5026269755" description="RHS repeat protein" evidence="2">
    <location>
        <begin position="25"/>
        <end position="271"/>
    </location>
</feature>
<accession>A0A6I1I5K3</accession>
<dbReference type="RefSeq" id="WP_152281353.1">
    <property type="nucleotide sequence ID" value="NZ_WFLI01000003.1"/>
</dbReference>
<dbReference type="Proteomes" id="UP000468717">
    <property type="component" value="Unassembled WGS sequence"/>
</dbReference>
<evidence type="ECO:0000313" key="4">
    <source>
        <dbReference type="Proteomes" id="UP000468717"/>
    </source>
</evidence>
<dbReference type="Gene3D" id="2.180.10.10">
    <property type="entry name" value="RHS repeat-associated core"/>
    <property type="match status" value="1"/>
</dbReference>
<feature type="signal peptide" evidence="2">
    <location>
        <begin position="1"/>
        <end position="24"/>
    </location>
</feature>
<protein>
    <recommendedName>
        <fullName evidence="5">RHS repeat protein</fullName>
    </recommendedName>
</protein>
<dbReference type="EMBL" id="WFLI01000003">
    <property type="protein sequence ID" value="KAB8066254.1"/>
    <property type="molecule type" value="Genomic_DNA"/>
</dbReference>